<protein>
    <submittedName>
        <fullName evidence="3">Uncharacterized protein</fullName>
    </submittedName>
</protein>
<feature type="region of interest" description="Disordered" evidence="1">
    <location>
        <begin position="118"/>
        <end position="148"/>
    </location>
</feature>
<reference evidence="4" key="1">
    <citation type="submission" date="2020-01" db="EMBL/GenBank/DDBJ databases">
        <title>'Steroidobacter agaridevorans' sp. nov., agar-degrading bacteria isolated from rhizosphere soils.</title>
        <authorList>
            <person name="Ikenaga M."/>
            <person name="Kataoka M."/>
            <person name="Murouchi A."/>
            <person name="Katsuragi S."/>
            <person name="Sakai M."/>
        </authorList>
    </citation>
    <scope>NUCLEOTIDE SEQUENCE [LARGE SCALE GENOMIC DNA]</scope>
    <source>
        <strain evidence="4">YU21-B</strain>
    </source>
</reference>
<evidence type="ECO:0000256" key="2">
    <source>
        <dbReference type="SAM" id="Phobius"/>
    </source>
</evidence>
<feature type="transmembrane region" description="Helical" evidence="2">
    <location>
        <begin position="35"/>
        <end position="62"/>
    </location>
</feature>
<sequence length="320" mass="34089">MDASTLVIAFLLVTAASLASYLLSQWNSIRNSNLSISWVVISIGVTLLLAAAAIVVLTVGLLSELRLSPNIESAEPRRQSTPWGRGTAERVVAPQAAPTTAAPAESDISPAAGRTIAEKHPEHRSEIARASALNSPQPSEAPAEAKAPHGAGLVFTEADPWAATNCVYALNRDPADLTRWTIENECGAPVGVVFASCSKSPLECSDRQSTSWEYPIEGMILPGRAQRPVTYEEETRYGSQIRYVACMVATPLAIELIGESREIRSSPSWVEQFDAARNGDECLTRVQKLSAAGRRSGGSIDALLGPNAPGKVRPGFVSEL</sequence>
<keyword evidence="4" id="KW-1185">Reference proteome</keyword>
<dbReference type="Proteomes" id="UP000445000">
    <property type="component" value="Unassembled WGS sequence"/>
</dbReference>
<comment type="caution">
    <text evidence="3">The sequence shown here is derived from an EMBL/GenBank/DDBJ whole genome shotgun (WGS) entry which is preliminary data.</text>
</comment>
<gene>
    <name evidence="3" type="ORF">GCM10011487_69170</name>
</gene>
<keyword evidence="2" id="KW-0472">Membrane</keyword>
<dbReference type="AlphaFoldDB" id="A0A829YNJ9"/>
<keyword evidence="2" id="KW-1133">Transmembrane helix</keyword>
<name>A0A829YNJ9_9GAMM</name>
<feature type="compositionally biased region" description="Basic and acidic residues" evidence="1">
    <location>
        <begin position="118"/>
        <end position="127"/>
    </location>
</feature>
<dbReference type="EMBL" id="BLJN01000012">
    <property type="protein sequence ID" value="GFE84917.1"/>
    <property type="molecule type" value="Genomic_DNA"/>
</dbReference>
<proteinExistence type="predicted"/>
<keyword evidence="2" id="KW-0812">Transmembrane</keyword>
<accession>A0A829YNJ9</accession>
<evidence type="ECO:0000313" key="3">
    <source>
        <dbReference type="EMBL" id="GFE84917.1"/>
    </source>
</evidence>
<organism evidence="3 4">
    <name type="scientific">Steroidobacter agaridevorans</name>
    <dbReference type="NCBI Taxonomy" id="2695856"/>
    <lineage>
        <taxon>Bacteria</taxon>
        <taxon>Pseudomonadati</taxon>
        <taxon>Pseudomonadota</taxon>
        <taxon>Gammaproteobacteria</taxon>
        <taxon>Steroidobacterales</taxon>
        <taxon>Steroidobacteraceae</taxon>
        <taxon>Steroidobacter</taxon>
    </lineage>
</organism>
<evidence type="ECO:0000256" key="1">
    <source>
        <dbReference type="SAM" id="MobiDB-lite"/>
    </source>
</evidence>
<evidence type="ECO:0000313" key="4">
    <source>
        <dbReference type="Proteomes" id="UP000445000"/>
    </source>
</evidence>
<dbReference type="RefSeq" id="WP_209005521.1">
    <property type="nucleotide sequence ID" value="NZ_BLJN01000012.1"/>
</dbReference>